<proteinExistence type="predicted"/>
<reference evidence="1 2" key="1">
    <citation type="submission" date="2017-07" db="EMBL/GenBank/DDBJ databases">
        <title>Isolation and whole genome analysis of endospore-forming bacteria from heroin.</title>
        <authorList>
            <person name="Kalinowski J."/>
            <person name="Ahrens B."/>
            <person name="Al-Dilaimi A."/>
            <person name="Winkler A."/>
            <person name="Wibberg D."/>
            <person name="Schleenbecker U."/>
            <person name="Ruckert C."/>
            <person name="Wolfel R."/>
            <person name="Grass G."/>
        </authorList>
    </citation>
    <scope>NUCLEOTIDE SEQUENCE [LARGE SCALE GENOMIC DNA]</scope>
    <source>
        <strain evidence="1 2">7521-2</strain>
    </source>
</reference>
<accession>A0AA91TWJ4</accession>
<gene>
    <name evidence="1" type="ORF">CHH57_00535</name>
</gene>
<sequence>MKNNICPKCNSEEIKKGVMAATVGQVHMYPEKNRRKNSSTISAKYCGHCGYIVALYVDNPENLG</sequence>
<dbReference type="AlphaFoldDB" id="A0AA91TWJ4"/>
<dbReference type="EMBL" id="NPBQ01000004">
    <property type="protein sequence ID" value="PAD85196.1"/>
    <property type="molecule type" value="Genomic_DNA"/>
</dbReference>
<name>A0AA91TWJ4_NIACI</name>
<organism evidence="1 2">
    <name type="scientific">Niallia circulans</name>
    <name type="common">Bacillus circulans</name>
    <dbReference type="NCBI Taxonomy" id="1397"/>
    <lineage>
        <taxon>Bacteria</taxon>
        <taxon>Bacillati</taxon>
        <taxon>Bacillota</taxon>
        <taxon>Bacilli</taxon>
        <taxon>Bacillales</taxon>
        <taxon>Bacillaceae</taxon>
        <taxon>Niallia</taxon>
    </lineage>
</organism>
<protein>
    <submittedName>
        <fullName evidence="1">Uncharacterized protein</fullName>
    </submittedName>
</protein>
<dbReference type="Proteomes" id="UP000216961">
    <property type="component" value="Unassembled WGS sequence"/>
</dbReference>
<dbReference type="RefSeq" id="WP_095328381.1">
    <property type="nucleotide sequence ID" value="NZ_CP053315.1"/>
</dbReference>
<evidence type="ECO:0000313" key="1">
    <source>
        <dbReference type="EMBL" id="PAD85196.1"/>
    </source>
</evidence>
<comment type="caution">
    <text evidence="1">The sequence shown here is derived from an EMBL/GenBank/DDBJ whole genome shotgun (WGS) entry which is preliminary data.</text>
</comment>
<evidence type="ECO:0000313" key="2">
    <source>
        <dbReference type="Proteomes" id="UP000216961"/>
    </source>
</evidence>